<dbReference type="EMBL" id="BANU01000034">
    <property type="protein sequence ID" value="GAC62394.1"/>
    <property type="molecule type" value="Genomic_DNA"/>
</dbReference>
<comment type="caution">
    <text evidence="1">The sequence shown here is derived from an EMBL/GenBank/DDBJ whole genome shotgun (WGS) entry which is preliminary data.</text>
</comment>
<evidence type="ECO:0000313" key="2">
    <source>
        <dbReference type="Proteomes" id="UP000035083"/>
    </source>
</evidence>
<sequence>MNSSVGVRLDDAAADQIDALATRFDLTAAATVRAIVVGALADHTPPEWFTSERDRIRHTLADRGRRVAAHRWKDRT</sequence>
<name>L7LNC7_9ACTN</name>
<evidence type="ECO:0000313" key="1">
    <source>
        <dbReference type="EMBL" id="GAC62394.1"/>
    </source>
</evidence>
<proteinExistence type="predicted"/>
<dbReference type="Proteomes" id="UP000035083">
    <property type="component" value="Unassembled WGS sequence"/>
</dbReference>
<gene>
    <name evidence="1" type="ORF">GSI01S_34_00060</name>
</gene>
<organism evidence="1 2">
    <name type="scientific">Gordonia sihwensis NBRC 108236</name>
    <dbReference type="NCBI Taxonomy" id="1223544"/>
    <lineage>
        <taxon>Bacteria</taxon>
        <taxon>Bacillati</taxon>
        <taxon>Actinomycetota</taxon>
        <taxon>Actinomycetes</taxon>
        <taxon>Mycobacteriales</taxon>
        <taxon>Gordoniaceae</taxon>
        <taxon>Gordonia</taxon>
    </lineage>
</organism>
<reference evidence="1 2" key="1">
    <citation type="submission" date="2012-12" db="EMBL/GenBank/DDBJ databases">
        <title>Whole genome shotgun sequence of Gordonia sihwensis NBRC 108236.</title>
        <authorList>
            <person name="Yoshida I."/>
            <person name="Hosoyama A."/>
            <person name="Tsuchikane K."/>
            <person name="Ando Y."/>
            <person name="Baba S."/>
            <person name="Ohji S."/>
            <person name="Hamada M."/>
            <person name="Tamura T."/>
            <person name="Yamazoe A."/>
            <person name="Yamazaki S."/>
            <person name="Fujita N."/>
        </authorList>
    </citation>
    <scope>NUCLEOTIDE SEQUENCE [LARGE SCALE GENOMIC DNA]</scope>
    <source>
        <strain evidence="1 2">NBRC 108236</strain>
    </source>
</reference>
<accession>L7LNC7</accession>
<keyword evidence="2" id="KW-1185">Reference proteome</keyword>
<protein>
    <submittedName>
        <fullName evidence="1">Uncharacterized protein</fullName>
    </submittedName>
</protein>
<dbReference type="AlphaFoldDB" id="L7LNC7"/>